<evidence type="ECO:0000256" key="1">
    <source>
        <dbReference type="SAM" id="Coils"/>
    </source>
</evidence>
<dbReference type="EMBL" id="ML996699">
    <property type="protein sequence ID" value="KAF2398715.1"/>
    <property type="molecule type" value="Genomic_DNA"/>
</dbReference>
<dbReference type="OrthoDB" id="21413at2759"/>
<dbReference type="PANTHER" id="PTHR15111">
    <property type="entry name" value="RNA POLYMERASE II SUBUNIT 5-MEDIATING PROTEIN NNX3"/>
    <property type="match status" value="1"/>
</dbReference>
<feature type="region of interest" description="Disordered" evidence="2">
    <location>
        <begin position="432"/>
        <end position="531"/>
    </location>
</feature>
<keyword evidence="1" id="KW-0175">Coiled coil</keyword>
<keyword evidence="4" id="KW-1185">Reference proteome</keyword>
<evidence type="ECO:0000313" key="3">
    <source>
        <dbReference type="EMBL" id="KAF2398715.1"/>
    </source>
</evidence>
<feature type="coiled-coil region" evidence="1">
    <location>
        <begin position="98"/>
        <end position="125"/>
    </location>
</feature>
<dbReference type="Pfam" id="PF13758">
    <property type="entry name" value="Prefoldin_3"/>
    <property type="match status" value="1"/>
</dbReference>
<feature type="compositionally biased region" description="Low complexity" evidence="2">
    <location>
        <begin position="479"/>
        <end position="495"/>
    </location>
</feature>
<protein>
    <recommendedName>
        <fullName evidence="5">DUF3835 domain-containing protein</fullName>
    </recommendedName>
</protein>
<dbReference type="GO" id="GO:0003682">
    <property type="term" value="F:chromatin binding"/>
    <property type="evidence" value="ECO:0007669"/>
    <property type="project" value="TreeGrafter"/>
</dbReference>
<evidence type="ECO:0000256" key="2">
    <source>
        <dbReference type="SAM" id="MobiDB-lite"/>
    </source>
</evidence>
<feature type="region of interest" description="Disordered" evidence="2">
    <location>
        <begin position="175"/>
        <end position="249"/>
    </location>
</feature>
<dbReference type="AlphaFoldDB" id="A0A6G1HSK0"/>
<dbReference type="GO" id="GO:0019212">
    <property type="term" value="F:phosphatase inhibitor activity"/>
    <property type="evidence" value="ECO:0007669"/>
    <property type="project" value="TreeGrafter"/>
</dbReference>
<organism evidence="3 4">
    <name type="scientific">Trichodelitschia bisporula</name>
    <dbReference type="NCBI Taxonomy" id="703511"/>
    <lineage>
        <taxon>Eukaryota</taxon>
        <taxon>Fungi</taxon>
        <taxon>Dikarya</taxon>
        <taxon>Ascomycota</taxon>
        <taxon>Pezizomycotina</taxon>
        <taxon>Dothideomycetes</taxon>
        <taxon>Dothideomycetes incertae sedis</taxon>
        <taxon>Phaeotrichales</taxon>
        <taxon>Phaeotrichaceae</taxon>
        <taxon>Trichodelitschia</taxon>
    </lineage>
</organism>
<proteinExistence type="predicted"/>
<feature type="compositionally biased region" description="Low complexity" evidence="2">
    <location>
        <begin position="180"/>
        <end position="204"/>
    </location>
</feature>
<reference evidence="3" key="1">
    <citation type="journal article" date="2020" name="Stud. Mycol.">
        <title>101 Dothideomycetes genomes: a test case for predicting lifestyles and emergence of pathogens.</title>
        <authorList>
            <person name="Haridas S."/>
            <person name="Albert R."/>
            <person name="Binder M."/>
            <person name="Bloem J."/>
            <person name="Labutti K."/>
            <person name="Salamov A."/>
            <person name="Andreopoulos B."/>
            <person name="Baker S."/>
            <person name="Barry K."/>
            <person name="Bills G."/>
            <person name="Bluhm B."/>
            <person name="Cannon C."/>
            <person name="Castanera R."/>
            <person name="Culley D."/>
            <person name="Daum C."/>
            <person name="Ezra D."/>
            <person name="Gonzalez J."/>
            <person name="Henrissat B."/>
            <person name="Kuo A."/>
            <person name="Liang C."/>
            <person name="Lipzen A."/>
            <person name="Lutzoni F."/>
            <person name="Magnuson J."/>
            <person name="Mondo S."/>
            <person name="Nolan M."/>
            <person name="Ohm R."/>
            <person name="Pangilinan J."/>
            <person name="Park H.-J."/>
            <person name="Ramirez L."/>
            <person name="Alfaro M."/>
            <person name="Sun H."/>
            <person name="Tritt A."/>
            <person name="Yoshinaga Y."/>
            <person name="Zwiers L.-H."/>
            <person name="Turgeon B."/>
            <person name="Goodwin S."/>
            <person name="Spatafora J."/>
            <person name="Crous P."/>
            <person name="Grigoriev I."/>
        </authorList>
    </citation>
    <scope>NUCLEOTIDE SEQUENCE</scope>
    <source>
        <strain evidence="3">CBS 262.69</strain>
    </source>
</reference>
<evidence type="ECO:0008006" key="5">
    <source>
        <dbReference type="Google" id="ProtNLM"/>
    </source>
</evidence>
<feature type="compositionally biased region" description="Basic and acidic residues" evidence="2">
    <location>
        <begin position="447"/>
        <end position="456"/>
    </location>
</feature>
<accession>A0A6G1HSK0</accession>
<feature type="compositionally biased region" description="Polar residues" evidence="2">
    <location>
        <begin position="434"/>
        <end position="445"/>
    </location>
</feature>
<sequence length="531" mass="57511">MASNTDLSSVDRARQDLESSVNKLRNALRFWQTWEAEYEGFKEELEALETEPTVDEMVALGVSFGGTVINEKEIKDLIGLPRTPRTRTQVIAGLSHRAETGRKNAEMMQKRIEAEEQKLESLAAISDAKLTDDHGNPLMEIFEELDDDDNVVSSRLTNADKAADQLDSLIKKQMGKAEDALSTPSAASTAPSTTPSLAASSLASEPPKQLAVRPKPEASTPKSSDQILPKAQHKPVANPAPPLPSDTSLDPLLAALKDASPHPPNIPKGDNVMLEVNEHDEIIGYKPLDAVTNPSAYAPHKDEMLQNMREIGPVVATMDIEDDTDSEWDDVDESSSEEENEYGMVDIRSQMSDDYVAEMEALMRKHSLAMENVGPTRKKSVLESVAEDIATEDVPMTDPPPFEVIEKPAEAVPSIAVVEPIEDPLAYRAKPLQSALSKGKNTNGKPTPEKSVRFSDDLDVSPAPPSKSSYKTAAKKAAKASTAPVKPAPVTAAVAEAIVERKAAPEPPKVAPPTKKMSRFKAKRLDPDAAP</sequence>
<dbReference type="InterPro" id="IPR039553">
    <property type="entry name" value="Prefoldin-like"/>
</dbReference>
<feature type="coiled-coil region" evidence="1">
    <location>
        <begin position="7"/>
        <end position="51"/>
    </location>
</feature>
<dbReference type="InterPro" id="IPR052255">
    <property type="entry name" value="RNA_pol_II_subunit5-mediator"/>
</dbReference>
<name>A0A6G1HSK0_9PEZI</name>
<dbReference type="GO" id="GO:0000122">
    <property type="term" value="P:negative regulation of transcription by RNA polymerase II"/>
    <property type="evidence" value="ECO:0007669"/>
    <property type="project" value="TreeGrafter"/>
</dbReference>
<dbReference type="PANTHER" id="PTHR15111:SF0">
    <property type="entry name" value="UNCONVENTIONAL PREFOLDIN RPB5 INTERACTOR 1"/>
    <property type="match status" value="1"/>
</dbReference>
<dbReference type="GO" id="GO:0003714">
    <property type="term" value="F:transcription corepressor activity"/>
    <property type="evidence" value="ECO:0007669"/>
    <property type="project" value="TreeGrafter"/>
</dbReference>
<dbReference type="Proteomes" id="UP000799640">
    <property type="component" value="Unassembled WGS sequence"/>
</dbReference>
<evidence type="ECO:0000313" key="4">
    <source>
        <dbReference type="Proteomes" id="UP000799640"/>
    </source>
</evidence>
<gene>
    <name evidence="3" type="ORF">EJ06DRAFT_531811</name>
</gene>